<dbReference type="OrthoDB" id="9807210at2"/>
<dbReference type="GO" id="GO:0016810">
    <property type="term" value="F:hydrolase activity, acting on carbon-nitrogen (but not peptide) bonds"/>
    <property type="evidence" value="ECO:0007669"/>
    <property type="project" value="InterPro"/>
</dbReference>
<gene>
    <name evidence="3" type="ORF">LPTSP4_00960</name>
</gene>
<proteinExistence type="predicted"/>
<dbReference type="Proteomes" id="UP000245133">
    <property type="component" value="Unassembled WGS sequence"/>
</dbReference>
<dbReference type="InterPro" id="IPR011059">
    <property type="entry name" value="Metal-dep_hydrolase_composite"/>
</dbReference>
<protein>
    <submittedName>
        <fullName evidence="3">Amidohydrolase</fullName>
    </submittedName>
</protein>
<evidence type="ECO:0000313" key="3">
    <source>
        <dbReference type="EMBL" id="GBF48596.1"/>
    </source>
</evidence>
<sequence length="410" mass="45682">MSGFILKNVKIWNKKEFVLGSLQVEGSLITAMGESGDWNASLPSYDGNQSLVLPSFINMHDHLLASYLPKVGGENKHISWLSFDNLYKSSAVFAERQQIDAELLYYLGAYKNLFSGVSMVFDHIPTHISKPFSETLPTKLVNNYYLAHSIGNYSLNWGEGAALEYKLAEENNRPFITHLGEGIDEESIVSLRRLEKMNALGPNSVLVHCLPFGQREVDIIAKNKATVVWCPSSNIHIFGKTTNIKLFLDSGVNVCLGTDFSPSGSLHLLEEIRFAKEIFEKLYDAELSDETILQWITQNAANAIRDPKVGQLSPGKTADFILISSTAEAEENFLSKLTTSSIDLMVIDGNPSWGSPLYEKIFTEMRTNFERIIWKDQDKIVAGSPVSLLNQVSASLGYKKELAFLPVSEK</sequence>
<feature type="domain" description="Amidohydrolase-related" evidence="2">
    <location>
        <begin position="166"/>
        <end position="349"/>
    </location>
</feature>
<dbReference type="InterPro" id="IPR032466">
    <property type="entry name" value="Metal_Hydrolase"/>
</dbReference>
<dbReference type="SUPFAM" id="SSF51556">
    <property type="entry name" value="Metallo-dependent hydrolases"/>
    <property type="match status" value="1"/>
</dbReference>
<dbReference type="SUPFAM" id="SSF51338">
    <property type="entry name" value="Composite domain of metallo-dependent hydrolases"/>
    <property type="match status" value="1"/>
</dbReference>
<evidence type="ECO:0000256" key="1">
    <source>
        <dbReference type="ARBA" id="ARBA00022801"/>
    </source>
</evidence>
<reference evidence="3 4" key="1">
    <citation type="submission" date="2018-02" db="EMBL/GenBank/DDBJ databases">
        <title>Novel Leptospira species isolated from soil and water in Japan.</title>
        <authorList>
            <person name="Nakao R."/>
            <person name="Masuzawa T."/>
        </authorList>
    </citation>
    <scope>NUCLEOTIDE SEQUENCE [LARGE SCALE GENOMIC DNA]</scope>
    <source>
        <strain evidence="3 4">YH101</strain>
    </source>
</reference>
<dbReference type="PANTHER" id="PTHR43794:SF11">
    <property type="entry name" value="AMIDOHYDROLASE-RELATED DOMAIN-CONTAINING PROTEIN"/>
    <property type="match status" value="1"/>
</dbReference>
<dbReference type="PANTHER" id="PTHR43794">
    <property type="entry name" value="AMINOHYDROLASE SSNA-RELATED"/>
    <property type="match status" value="1"/>
</dbReference>
<keyword evidence="4" id="KW-1185">Reference proteome</keyword>
<comment type="caution">
    <text evidence="3">The sequence shown here is derived from an EMBL/GenBank/DDBJ whole genome shotgun (WGS) entry which is preliminary data.</text>
</comment>
<name>A0A2P2DVC9_9LEPT</name>
<dbReference type="InterPro" id="IPR006680">
    <property type="entry name" value="Amidohydro-rel"/>
</dbReference>
<keyword evidence="1 3" id="KW-0378">Hydrolase</keyword>
<dbReference type="AlphaFoldDB" id="A0A2P2DVC9"/>
<accession>A0A2P2DVC9</accession>
<dbReference type="RefSeq" id="WP_108972566.1">
    <property type="nucleotide sequence ID" value="NZ_BFBB01000001.1"/>
</dbReference>
<dbReference type="Pfam" id="PF01979">
    <property type="entry name" value="Amidohydro_1"/>
    <property type="match status" value="1"/>
</dbReference>
<dbReference type="InterPro" id="IPR050287">
    <property type="entry name" value="MTA/SAH_deaminase"/>
</dbReference>
<evidence type="ECO:0000313" key="4">
    <source>
        <dbReference type="Proteomes" id="UP000245133"/>
    </source>
</evidence>
<dbReference type="EMBL" id="BFBB01000001">
    <property type="protein sequence ID" value="GBF48596.1"/>
    <property type="molecule type" value="Genomic_DNA"/>
</dbReference>
<dbReference type="Gene3D" id="3.20.20.140">
    <property type="entry name" value="Metal-dependent hydrolases"/>
    <property type="match status" value="2"/>
</dbReference>
<organism evidence="3 4">
    <name type="scientific">Leptospira ryugenii</name>
    <dbReference type="NCBI Taxonomy" id="1917863"/>
    <lineage>
        <taxon>Bacteria</taxon>
        <taxon>Pseudomonadati</taxon>
        <taxon>Spirochaetota</taxon>
        <taxon>Spirochaetia</taxon>
        <taxon>Leptospirales</taxon>
        <taxon>Leptospiraceae</taxon>
        <taxon>Leptospira</taxon>
    </lineage>
</organism>
<dbReference type="Gene3D" id="2.30.40.10">
    <property type="entry name" value="Urease, subunit C, domain 1"/>
    <property type="match status" value="1"/>
</dbReference>
<evidence type="ECO:0000259" key="2">
    <source>
        <dbReference type="Pfam" id="PF01979"/>
    </source>
</evidence>